<proteinExistence type="inferred from homology"/>
<dbReference type="GO" id="GO:0015199">
    <property type="term" value="F:amino-acid betaine transmembrane transporter activity"/>
    <property type="evidence" value="ECO:0007669"/>
    <property type="project" value="TreeGrafter"/>
</dbReference>
<keyword evidence="8 11" id="KW-1133">Transmembrane helix</keyword>
<evidence type="ECO:0000313" key="13">
    <source>
        <dbReference type="Proteomes" id="UP000320710"/>
    </source>
</evidence>
<dbReference type="GO" id="GO:0015220">
    <property type="term" value="F:choline transmembrane transporter activity"/>
    <property type="evidence" value="ECO:0007669"/>
    <property type="project" value="TreeGrafter"/>
</dbReference>
<dbReference type="PANTHER" id="PTHR30561">
    <property type="entry name" value="SMR FAMILY PROTON-DEPENDENT DRUG EFFLUX TRANSPORTER SUGE"/>
    <property type="match status" value="1"/>
</dbReference>
<evidence type="ECO:0000256" key="3">
    <source>
        <dbReference type="ARBA" id="ARBA00021112"/>
    </source>
</evidence>
<dbReference type="EMBL" id="VFMJ01000001">
    <property type="protein sequence ID" value="TQI86490.1"/>
    <property type="molecule type" value="Genomic_DNA"/>
</dbReference>
<dbReference type="GO" id="GO:1903711">
    <property type="term" value="P:spermidine transmembrane transport"/>
    <property type="evidence" value="ECO:0007669"/>
    <property type="project" value="TreeGrafter"/>
</dbReference>
<reference evidence="12 13" key="1">
    <citation type="submission" date="2019-06" db="EMBL/GenBank/DDBJ databases">
        <authorList>
            <person name="Deangelis K."/>
            <person name="Huntemann M."/>
            <person name="Clum A."/>
            <person name="Pillay M."/>
            <person name="Palaniappan K."/>
            <person name="Varghese N."/>
            <person name="Mikhailova N."/>
            <person name="Stamatis D."/>
            <person name="Reddy T."/>
            <person name="Daum C."/>
            <person name="Shapiro N."/>
            <person name="Ivanova N."/>
            <person name="Kyrpides N."/>
            <person name="Woyke T."/>
        </authorList>
    </citation>
    <scope>NUCLEOTIDE SEQUENCE [LARGE SCALE GENOMIC DNA]</scope>
    <source>
        <strain evidence="12 13">106R</strain>
    </source>
</reference>
<dbReference type="SUPFAM" id="SSF103481">
    <property type="entry name" value="Multidrug resistance efflux transporter EmrE"/>
    <property type="match status" value="1"/>
</dbReference>
<evidence type="ECO:0000256" key="9">
    <source>
        <dbReference type="ARBA" id="ARBA00023136"/>
    </source>
</evidence>
<gene>
    <name evidence="12" type="ORF">FHU12_4122</name>
</gene>
<comment type="similarity">
    <text evidence="10">Belongs to the drug/metabolite transporter (DMT) superfamily. Small multidrug resistance (SMR) (TC 2.A.7.1) family.</text>
</comment>
<evidence type="ECO:0000256" key="2">
    <source>
        <dbReference type="ARBA" id="ARBA00011358"/>
    </source>
</evidence>
<feature type="transmembrane region" description="Helical" evidence="11">
    <location>
        <begin position="87"/>
        <end position="107"/>
    </location>
</feature>
<comment type="subunit">
    <text evidence="2">Forms a complex with MdtI.</text>
</comment>
<protein>
    <recommendedName>
        <fullName evidence="3">Spermidine export protein MdtJ</fullName>
    </recommendedName>
</protein>
<keyword evidence="6" id="KW-0997">Cell inner membrane</keyword>
<feature type="transmembrane region" description="Helical" evidence="11">
    <location>
        <begin position="35"/>
        <end position="53"/>
    </location>
</feature>
<comment type="caution">
    <text evidence="12">The sequence shown here is derived from an EMBL/GenBank/DDBJ whole genome shotgun (WGS) entry which is preliminary data.</text>
</comment>
<evidence type="ECO:0000256" key="4">
    <source>
        <dbReference type="ARBA" id="ARBA00022448"/>
    </source>
</evidence>
<evidence type="ECO:0000256" key="8">
    <source>
        <dbReference type="ARBA" id="ARBA00022989"/>
    </source>
</evidence>
<accession>A0AA46K8M5</accession>
<dbReference type="PANTHER" id="PTHR30561:SF2">
    <property type="entry name" value="SPERMIDINE EXPORT PROTEIN MDTJ"/>
    <property type="match status" value="1"/>
</dbReference>
<dbReference type="InterPro" id="IPR045324">
    <property type="entry name" value="Small_multidrug_res"/>
</dbReference>
<dbReference type="GO" id="GO:0015297">
    <property type="term" value="F:antiporter activity"/>
    <property type="evidence" value="ECO:0007669"/>
    <property type="project" value="TreeGrafter"/>
</dbReference>
<dbReference type="Pfam" id="PF00893">
    <property type="entry name" value="Multi_Drug_Res"/>
    <property type="match status" value="1"/>
</dbReference>
<comment type="subcellular location">
    <subcellularLocation>
        <location evidence="1">Cell inner membrane</location>
        <topology evidence="1">Multi-pass membrane protein</topology>
    </subcellularLocation>
    <subcellularLocation>
        <location evidence="10">Cell membrane</location>
        <topology evidence="10">Multi-pass membrane protein</topology>
    </subcellularLocation>
</comment>
<evidence type="ECO:0000256" key="5">
    <source>
        <dbReference type="ARBA" id="ARBA00022475"/>
    </source>
</evidence>
<evidence type="ECO:0000256" key="6">
    <source>
        <dbReference type="ARBA" id="ARBA00022519"/>
    </source>
</evidence>
<dbReference type="GO" id="GO:0005886">
    <property type="term" value="C:plasma membrane"/>
    <property type="evidence" value="ECO:0007669"/>
    <property type="project" value="UniProtKB-SubCell"/>
</dbReference>
<feature type="transmembrane region" description="Helical" evidence="11">
    <location>
        <begin position="60"/>
        <end position="81"/>
    </location>
</feature>
<evidence type="ECO:0000256" key="7">
    <source>
        <dbReference type="ARBA" id="ARBA00022692"/>
    </source>
</evidence>
<dbReference type="Proteomes" id="UP000320710">
    <property type="component" value="Unassembled WGS sequence"/>
</dbReference>
<dbReference type="Gene3D" id="1.10.3730.20">
    <property type="match status" value="1"/>
</dbReference>
<reference evidence="12 13" key="2">
    <citation type="submission" date="2019-07" db="EMBL/GenBank/DDBJ databases">
        <title>Investigation of anaerobic lignin degradation for improved lignocellulosic biofuels.</title>
        <authorList>
            <person name="Deangelis K.PhD."/>
        </authorList>
    </citation>
    <scope>NUCLEOTIDE SEQUENCE [LARGE SCALE GENOMIC DNA]</scope>
    <source>
        <strain evidence="12 13">106R</strain>
    </source>
</reference>
<evidence type="ECO:0000256" key="10">
    <source>
        <dbReference type="RuleBase" id="RU003942"/>
    </source>
</evidence>
<evidence type="ECO:0000256" key="1">
    <source>
        <dbReference type="ARBA" id="ARBA00004429"/>
    </source>
</evidence>
<name>A0AA46K8M5_SERMA</name>
<dbReference type="InterPro" id="IPR000390">
    <property type="entry name" value="Small_drug/metabolite_transptr"/>
</dbReference>
<organism evidence="12 13">
    <name type="scientific">Serratia marcescens</name>
    <dbReference type="NCBI Taxonomy" id="615"/>
    <lineage>
        <taxon>Bacteria</taxon>
        <taxon>Pseudomonadati</taxon>
        <taxon>Pseudomonadota</taxon>
        <taxon>Gammaproteobacteria</taxon>
        <taxon>Enterobacterales</taxon>
        <taxon>Yersiniaceae</taxon>
        <taxon>Serratia</taxon>
    </lineage>
</organism>
<dbReference type="RefSeq" id="WP_141971446.1">
    <property type="nucleotide sequence ID" value="NZ_VFMJ01000001.1"/>
</dbReference>
<dbReference type="InterPro" id="IPR037185">
    <property type="entry name" value="EmrE-like"/>
</dbReference>
<sequence>MRLQPWLFLFVAIAAEVTGVTVMKFVSGSGSVTAFIFMYATIGLSFYFLAMAVKDLPIALAYATWETIGLITIAFIGFCFFTESMGIYKLSGMAVLIAGVVMVNFGATKRW</sequence>
<evidence type="ECO:0000256" key="11">
    <source>
        <dbReference type="SAM" id="Phobius"/>
    </source>
</evidence>
<keyword evidence="7 10" id="KW-0812">Transmembrane</keyword>
<keyword evidence="9 11" id="KW-0472">Membrane</keyword>
<dbReference type="AlphaFoldDB" id="A0AA46K8M5"/>
<dbReference type="GO" id="GO:0031460">
    <property type="term" value="P:glycine betaine transport"/>
    <property type="evidence" value="ECO:0007669"/>
    <property type="project" value="TreeGrafter"/>
</dbReference>
<keyword evidence="4" id="KW-0813">Transport</keyword>
<keyword evidence="5" id="KW-1003">Cell membrane</keyword>
<evidence type="ECO:0000313" key="12">
    <source>
        <dbReference type="EMBL" id="TQI86490.1"/>
    </source>
</evidence>